<dbReference type="EMBL" id="CP026305">
    <property type="protein sequence ID" value="AVZ77896.1"/>
    <property type="molecule type" value="Genomic_DNA"/>
</dbReference>
<gene>
    <name evidence="3" type="ORF">SLUN_38330</name>
</gene>
<name>A0A2R4TFJ9_9ACTN</name>
<dbReference type="GO" id="GO:0006276">
    <property type="term" value="P:plasmid maintenance"/>
    <property type="evidence" value="ECO:0007669"/>
    <property type="project" value="InterPro"/>
</dbReference>
<dbReference type="SUPFAM" id="SSF46785">
    <property type="entry name" value="Winged helix' DNA-binding domain"/>
    <property type="match status" value="1"/>
</dbReference>
<dbReference type="InterPro" id="IPR036390">
    <property type="entry name" value="WH_DNA-bd_sf"/>
</dbReference>
<protein>
    <recommendedName>
        <fullName evidence="2">HTH crp-type domain-containing protein</fullName>
    </recommendedName>
</protein>
<evidence type="ECO:0000313" key="3">
    <source>
        <dbReference type="EMBL" id="AVZ77896.1"/>
    </source>
</evidence>
<proteinExistence type="predicted"/>
<dbReference type="GO" id="GO:0006355">
    <property type="term" value="P:regulation of DNA-templated transcription"/>
    <property type="evidence" value="ECO:0007669"/>
    <property type="project" value="InterPro"/>
</dbReference>
<dbReference type="Proteomes" id="UP000244201">
    <property type="component" value="Plasmid pSLUN1"/>
</dbReference>
<reference evidence="3 4" key="1">
    <citation type="submission" date="2018-01" db="EMBL/GenBank/DDBJ databases">
        <title>Complete genome sequence of Streptomyces lunaelactis MM109T, a Ferroverdin A producer isolated from cave moonmilk deposits.</title>
        <authorList>
            <person name="Naome A."/>
            <person name="Martinet L."/>
            <person name="Maciejewska M."/>
            <person name="Anderssen S."/>
            <person name="Adam D."/>
            <person name="Tenconi E."/>
            <person name="Deflandre B."/>
            <person name="Arguelles-Arias A."/>
            <person name="Calusinska M."/>
            <person name="Copieters W."/>
            <person name="Karim L."/>
            <person name="Hanikenne M."/>
            <person name="Baurain D."/>
            <person name="van Wezel G."/>
            <person name="Smargiasso N."/>
            <person name="de Pauw E."/>
            <person name="Delfosse P."/>
            <person name="Rigali S."/>
        </authorList>
    </citation>
    <scope>NUCLEOTIDE SEQUENCE [LARGE SCALE GENOMIC DNA]</scope>
    <source>
        <strain evidence="3 4">MM109</strain>
        <plasmid evidence="4">Plasmid pslun1</plasmid>
    </source>
</reference>
<geneLocation type="plasmid" evidence="4">
    <name>pslun1</name>
</geneLocation>
<dbReference type="PROSITE" id="PS51063">
    <property type="entry name" value="HTH_CRP_2"/>
    <property type="match status" value="1"/>
</dbReference>
<dbReference type="GO" id="GO:0006260">
    <property type="term" value="P:DNA replication"/>
    <property type="evidence" value="ECO:0007669"/>
    <property type="project" value="InterPro"/>
</dbReference>
<keyword evidence="4" id="KW-1185">Reference proteome</keyword>
<accession>A0A2R4TFJ9</accession>
<evidence type="ECO:0000256" key="1">
    <source>
        <dbReference type="SAM" id="MobiDB-lite"/>
    </source>
</evidence>
<dbReference type="AlphaFoldDB" id="A0A2R4TFJ9"/>
<feature type="region of interest" description="Disordered" evidence="1">
    <location>
        <begin position="79"/>
        <end position="108"/>
    </location>
</feature>
<dbReference type="GO" id="GO:0003677">
    <property type="term" value="F:DNA binding"/>
    <property type="evidence" value="ECO:0007669"/>
    <property type="project" value="InterPro"/>
</dbReference>
<evidence type="ECO:0000259" key="2">
    <source>
        <dbReference type="PROSITE" id="PS51063"/>
    </source>
</evidence>
<dbReference type="InterPro" id="IPR008813">
    <property type="entry name" value="Plasmid_replication_RepL"/>
</dbReference>
<keyword evidence="3" id="KW-0614">Plasmid</keyword>
<evidence type="ECO:0000313" key="4">
    <source>
        <dbReference type="Proteomes" id="UP000244201"/>
    </source>
</evidence>
<dbReference type="InterPro" id="IPR012318">
    <property type="entry name" value="HTH_CRP"/>
</dbReference>
<feature type="domain" description="HTH crp-type" evidence="2">
    <location>
        <begin position="1"/>
        <end position="56"/>
    </location>
</feature>
<dbReference type="Pfam" id="PF05732">
    <property type="entry name" value="RepL"/>
    <property type="match status" value="1"/>
</dbReference>
<sequence length="108" mass="11973">MVHRQAARGLALRATHKKIAEKLGMERSNVTRAIGRLGEWHMLQRIENGVLFVNPLIAFQGNGDRQQEVLALLRAKTPEDAFPKLNPPPAPRSVQLELGQDGKEEAAC</sequence>
<dbReference type="KEGG" id="slk:SLUN_38330"/>
<organism evidence="3 4">
    <name type="scientific">Streptomyces lunaelactis</name>
    <dbReference type="NCBI Taxonomy" id="1535768"/>
    <lineage>
        <taxon>Bacteria</taxon>
        <taxon>Bacillati</taxon>
        <taxon>Actinomycetota</taxon>
        <taxon>Actinomycetes</taxon>
        <taxon>Kitasatosporales</taxon>
        <taxon>Streptomycetaceae</taxon>
        <taxon>Streptomyces</taxon>
    </lineage>
</organism>